<gene>
    <name evidence="2" type="ORF">ENR64_28240</name>
</gene>
<protein>
    <submittedName>
        <fullName evidence="2">M28 family peptidase</fullName>
    </submittedName>
</protein>
<evidence type="ECO:0000259" key="1">
    <source>
        <dbReference type="Pfam" id="PF04389"/>
    </source>
</evidence>
<accession>A0A7C3KJS8</accession>
<organism evidence="2">
    <name type="scientific">Oscillatoriales cyanobacterium SpSt-418</name>
    <dbReference type="NCBI Taxonomy" id="2282169"/>
    <lineage>
        <taxon>Bacteria</taxon>
        <taxon>Bacillati</taxon>
        <taxon>Cyanobacteriota</taxon>
        <taxon>Cyanophyceae</taxon>
        <taxon>Oscillatoriophycideae</taxon>
        <taxon>Oscillatoriales</taxon>
    </lineage>
</organism>
<dbReference type="Pfam" id="PF04389">
    <property type="entry name" value="Peptidase_M28"/>
    <property type="match status" value="1"/>
</dbReference>
<comment type="caution">
    <text evidence="2">The sequence shown here is derived from an EMBL/GenBank/DDBJ whole genome shotgun (WGS) entry which is preliminary data.</text>
</comment>
<name>A0A7C3KJS8_9CYAN</name>
<proteinExistence type="predicted"/>
<dbReference type="EMBL" id="DSRU01000419">
    <property type="protein sequence ID" value="HFN01566.1"/>
    <property type="molecule type" value="Genomic_DNA"/>
</dbReference>
<dbReference type="AlphaFoldDB" id="A0A7C3KJS8"/>
<evidence type="ECO:0000313" key="2">
    <source>
        <dbReference type="EMBL" id="HFN01566.1"/>
    </source>
</evidence>
<dbReference type="InterPro" id="IPR007484">
    <property type="entry name" value="Peptidase_M28"/>
</dbReference>
<feature type="domain" description="Peptidase M28" evidence="1">
    <location>
        <begin position="63"/>
        <end position="261"/>
    </location>
</feature>
<dbReference type="SUPFAM" id="SSF53187">
    <property type="entry name" value="Zn-dependent exopeptidases"/>
    <property type="match status" value="1"/>
</dbReference>
<dbReference type="InterPro" id="IPR045175">
    <property type="entry name" value="M28_fam"/>
</dbReference>
<reference evidence="2" key="1">
    <citation type="journal article" date="2020" name="mSystems">
        <title>Genome- and Community-Level Interaction Insights into Carbon Utilization and Element Cycling Functions of Hydrothermarchaeota in Hydrothermal Sediment.</title>
        <authorList>
            <person name="Zhou Z."/>
            <person name="Liu Y."/>
            <person name="Xu W."/>
            <person name="Pan J."/>
            <person name="Luo Z.H."/>
            <person name="Li M."/>
        </authorList>
    </citation>
    <scope>NUCLEOTIDE SEQUENCE [LARGE SCALE GENOMIC DNA]</scope>
    <source>
        <strain evidence="2">SpSt-418</strain>
    </source>
</reference>
<dbReference type="PANTHER" id="PTHR12147:SF26">
    <property type="entry name" value="PEPTIDASE M28 DOMAIN-CONTAINING PROTEIN"/>
    <property type="match status" value="1"/>
</dbReference>
<dbReference type="PANTHER" id="PTHR12147">
    <property type="entry name" value="METALLOPEPTIDASE M28 FAMILY MEMBER"/>
    <property type="match status" value="1"/>
</dbReference>
<dbReference type="Gene3D" id="3.40.630.10">
    <property type="entry name" value="Zn peptidases"/>
    <property type="match status" value="1"/>
</dbReference>
<dbReference type="GO" id="GO:0006508">
    <property type="term" value="P:proteolysis"/>
    <property type="evidence" value="ECO:0007669"/>
    <property type="project" value="InterPro"/>
</dbReference>
<sequence length="278" mass="31702">MSLKERLQSHVAEIARDRDPYFATEGRFYVRQYVRQQLMEWGQVEAYDFTSLGQTHQHLLLNLPGQRSLPPIVIGAHYDAVPNSPGADDNASGVAVLIELARSLHDQPPRHPVRLIAFDFEETDYDHAGSTLYGRQLQGEPLRLMLSLEMLGYCTQSPNSQKYPLAAMKAIYPSRGNFVALVGNLPTVGDMWHFRRWFRWAGVPCAGLPIPMRGTVLPETRRSDHAVFWDLGYRAMMVTDTSYLRNPHYHQPNDRVETLDFDFMVCICVGLAEAVRRL</sequence>
<dbReference type="GO" id="GO:0008235">
    <property type="term" value="F:metalloexopeptidase activity"/>
    <property type="evidence" value="ECO:0007669"/>
    <property type="project" value="InterPro"/>
</dbReference>